<dbReference type="InterPro" id="IPR005292">
    <property type="entry name" value="MRP"/>
</dbReference>
<keyword evidence="9" id="KW-0547">Nucleotide-binding</keyword>
<feature type="transmembrane region" description="Helical" evidence="17">
    <location>
        <begin position="2951"/>
        <end position="2972"/>
    </location>
</feature>
<dbReference type="FunFam" id="3.40.50.300:FF:000293">
    <property type="entry name" value="ATP binding cassette subfamily C member 1"/>
    <property type="match status" value="2"/>
</dbReference>
<feature type="transmembrane region" description="Helical" evidence="17">
    <location>
        <begin position="3614"/>
        <end position="3643"/>
    </location>
</feature>
<feature type="transmembrane region" description="Helical" evidence="17">
    <location>
        <begin position="102"/>
        <end position="121"/>
    </location>
</feature>
<dbReference type="EnsemblMetazoa" id="SMAR011077-RA">
    <property type="protein sequence ID" value="SMAR011077-PA"/>
    <property type="gene ID" value="SMAR011077"/>
</dbReference>
<keyword evidence="5" id="KW-1003">Cell membrane</keyword>
<comment type="catalytic activity">
    <reaction evidence="15">
        <text>leukotriene C4(in) + ATP + H2O = leukotriene C4(out) + ADP + phosphate + H(+)</text>
        <dbReference type="Rhea" id="RHEA:38963"/>
        <dbReference type="ChEBI" id="CHEBI:15377"/>
        <dbReference type="ChEBI" id="CHEBI:15378"/>
        <dbReference type="ChEBI" id="CHEBI:30616"/>
        <dbReference type="ChEBI" id="CHEBI:43474"/>
        <dbReference type="ChEBI" id="CHEBI:57973"/>
        <dbReference type="ChEBI" id="CHEBI:456216"/>
    </reaction>
    <physiologicalReaction direction="left-to-right" evidence="15">
        <dbReference type="Rhea" id="RHEA:38964"/>
    </physiologicalReaction>
</comment>
<feature type="transmembrane region" description="Helical" evidence="17">
    <location>
        <begin position="422"/>
        <end position="443"/>
    </location>
</feature>
<comment type="subcellular location">
    <subcellularLocation>
        <location evidence="2">Cell membrane</location>
        <topology evidence="2">Multi-pass membrane protein</topology>
    </subcellularLocation>
    <subcellularLocation>
        <location evidence="1">Vacuole membrane</location>
        <topology evidence="1">Multi-pass membrane protein</topology>
    </subcellularLocation>
</comment>
<keyword evidence="13 17" id="KW-0472">Membrane</keyword>
<dbReference type="SUPFAM" id="SSF52540">
    <property type="entry name" value="P-loop containing nucleoside triphosphate hydrolases"/>
    <property type="match status" value="6"/>
</dbReference>
<feature type="transmembrane region" description="Helical" evidence="17">
    <location>
        <begin position="991"/>
        <end position="1013"/>
    </location>
</feature>
<evidence type="ECO:0000313" key="20">
    <source>
        <dbReference type="EnsemblMetazoa" id="SMAR011077-PA"/>
    </source>
</evidence>
<evidence type="ECO:0000313" key="21">
    <source>
        <dbReference type="Proteomes" id="UP000014500"/>
    </source>
</evidence>
<feature type="transmembrane region" description="Helical" evidence="17">
    <location>
        <begin position="499"/>
        <end position="528"/>
    </location>
</feature>
<evidence type="ECO:0000256" key="11">
    <source>
        <dbReference type="ARBA" id="ARBA00022967"/>
    </source>
</evidence>
<feature type="transmembrane region" description="Helical" evidence="17">
    <location>
        <begin position="1628"/>
        <end position="1650"/>
    </location>
</feature>
<dbReference type="GO" id="GO:0016887">
    <property type="term" value="F:ATP hydrolysis activity"/>
    <property type="evidence" value="ECO:0007669"/>
    <property type="project" value="InterPro"/>
</dbReference>
<evidence type="ECO:0000256" key="15">
    <source>
        <dbReference type="ARBA" id="ARBA00047523"/>
    </source>
</evidence>
<feature type="transmembrane region" description="Helical" evidence="17">
    <location>
        <begin position="1174"/>
        <end position="1195"/>
    </location>
</feature>
<dbReference type="InterPro" id="IPR011527">
    <property type="entry name" value="ABC1_TM_dom"/>
</dbReference>
<dbReference type="Gene3D" id="1.20.1560.10">
    <property type="entry name" value="ABC transporter type 1, transmembrane domain"/>
    <property type="match status" value="6"/>
</dbReference>
<reference evidence="20" key="2">
    <citation type="submission" date="2015-02" db="UniProtKB">
        <authorList>
            <consortium name="EnsemblMetazoa"/>
        </authorList>
    </citation>
    <scope>IDENTIFICATION</scope>
</reference>
<dbReference type="InterPro" id="IPR027417">
    <property type="entry name" value="P-loop_NTPase"/>
</dbReference>
<evidence type="ECO:0000256" key="8">
    <source>
        <dbReference type="ARBA" id="ARBA00022737"/>
    </source>
</evidence>
<evidence type="ECO:0000256" key="1">
    <source>
        <dbReference type="ARBA" id="ARBA00004128"/>
    </source>
</evidence>
<dbReference type="SUPFAM" id="SSF90123">
    <property type="entry name" value="ABC transporter transmembrane region"/>
    <property type="match status" value="6"/>
</dbReference>
<dbReference type="InterPro" id="IPR050173">
    <property type="entry name" value="ABC_transporter_C-like"/>
</dbReference>
<feature type="transmembrane region" description="Helical" evidence="17">
    <location>
        <begin position="1959"/>
        <end position="1988"/>
    </location>
</feature>
<keyword evidence="6" id="KW-0926">Vacuole</keyword>
<evidence type="ECO:0000256" key="4">
    <source>
        <dbReference type="ARBA" id="ARBA00022448"/>
    </source>
</evidence>
<feature type="transmembrane region" description="Helical" evidence="17">
    <location>
        <begin position="3066"/>
        <end position="3083"/>
    </location>
</feature>
<dbReference type="Pfam" id="PF24357">
    <property type="entry name" value="TMD0_ABC"/>
    <property type="match status" value="2"/>
</dbReference>
<feature type="transmembrane region" description="Helical" evidence="17">
    <location>
        <begin position="1882"/>
        <end position="1902"/>
    </location>
</feature>
<dbReference type="InterPro" id="IPR017871">
    <property type="entry name" value="ABC_transporter-like_CS"/>
</dbReference>
<dbReference type="Proteomes" id="UP000014500">
    <property type="component" value="Unassembled WGS sequence"/>
</dbReference>
<feature type="transmembrane region" description="Helical" evidence="17">
    <location>
        <begin position="2370"/>
        <end position="2397"/>
    </location>
</feature>
<dbReference type="FunFam" id="1.20.1560.10:FF:000020">
    <property type="entry name" value="ABC metal ion transporter"/>
    <property type="match status" value="3"/>
</dbReference>
<dbReference type="PANTHER" id="PTHR24223:SF443">
    <property type="entry name" value="MULTIDRUG-RESISTANCE LIKE PROTEIN 1, ISOFORM I"/>
    <property type="match status" value="1"/>
</dbReference>
<dbReference type="EC" id="7.6.2.3" evidence="14"/>
<feature type="compositionally biased region" description="Basic residues" evidence="16">
    <location>
        <begin position="889"/>
        <end position="898"/>
    </location>
</feature>
<dbReference type="eggNOG" id="KOG0054">
    <property type="taxonomic scope" value="Eukaryota"/>
</dbReference>
<dbReference type="GO" id="GO:0005524">
    <property type="term" value="F:ATP binding"/>
    <property type="evidence" value="ECO:0007669"/>
    <property type="project" value="UniProtKB-KW"/>
</dbReference>
<keyword evidence="8" id="KW-0677">Repeat</keyword>
<keyword evidence="12 17" id="KW-1133">Transmembrane helix</keyword>
<feature type="domain" description="ABC transmembrane type-1" evidence="19">
    <location>
        <begin position="1744"/>
        <end position="2025"/>
    </location>
</feature>
<feature type="transmembrane region" description="Helical" evidence="17">
    <location>
        <begin position="2919"/>
        <end position="2939"/>
    </location>
</feature>
<keyword evidence="4" id="KW-0813">Transport</keyword>
<feature type="transmembrane region" description="Helical" evidence="17">
    <location>
        <begin position="2008"/>
        <end position="2028"/>
    </location>
</feature>
<evidence type="ECO:0000256" key="17">
    <source>
        <dbReference type="SAM" id="Phobius"/>
    </source>
</evidence>
<dbReference type="PROSITE" id="PS50893">
    <property type="entry name" value="ABC_TRANSPORTER_2"/>
    <property type="match status" value="6"/>
</dbReference>
<feature type="region of interest" description="Disordered" evidence="16">
    <location>
        <begin position="3551"/>
        <end position="3575"/>
    </location>
</feature>
<dbReference type="STRING" id="126957.T1JBD6"/>
<feature type="region of interest" description="Disordered" evidence="16">
    <location>
        <begin position="872"/>
        <end position="908"/>
    </location>
</feature>
<feature type="transmembrane region" description="Helical" evidence="17">
    <location>
        <begin position="33"/>
        <end position="51"/>
    </location>
</feature>
<feature type="transmembrane region" description="Helical" evidence="17">
    <location>
        <begin position="1858"/>
        <end position="1876"/>
    </location>
</feature>
<evidence type="ECO:0000259" key="18">
    <source>
        <dbReference type="PROSITE" id="PS50893"/>
    </source>
</evidence>
<dbReference type="GO" id="GO:0005886">
    <property type="term" value="C:plasma membrane"/>
    <property type="evidence" value="ECO:0007669"/>
    <property type="project" value="UniProtKB-SubCell"/>
</dbReference>
<feature type="transmembrane region" description="Helical" evidence="17">
    <location>
        <begin position="1596"/>
        <end position="1616"/>
    </location>
</feature>
<dbReference type="PhylomeDB" id="T1JBD6"/>
<dbReference type="CDD" id="cd03244">
    <property type="entry name" value="ABCC_MRP_domain2"/>
    <property type="match status" value="3"/>
</dbReference>
<evidence type="ECO:0000256" key="10">
    <source>
        <dbReference type="ARBA" id="ARBA00022840"/>
    </source>
</evidence>
<dbReference type="OMA" id="SAICVIM"/>
<proteinExistence type="inferred from homology"/>
<evidence type="ECO:0000259" key="19">
    <source>
        <dbReference type="PROSITE" id="PS50929"/>
    </source>
</evidence>
<feature type="transmembrane region" description="Helical" evidence="17">
    <location>
        <begin position="3103"/>
        <end position="3120"/>
    </location>
</feature>
<feature type="transmembrane region" description="Helical" evidence="17">
    <location>
        <begin position="1531"/>
        <end position="1553"/>
    </location>
</feature>
<keyword evidence="7 17" id="KW-0812">Transmembrane</keyword>
<feature type="transmembrane region" description="Helical" evidence="17">
    <location>
        <begin position="3663"/>
        <end position="3686"/>
    </location>
</feature>
<feature type="domain" description="ABC transmembrane type-1" evidence="19">
    <location>
        <begin position="2453"/>
        <end position="2582"/>
    </location>
</feature>
<keyword evidence="11" id="KW-1278">Translocase</keyword>
<evidence type="ECO:0000256" key="7">
    <source>
        <dbReference type="ARBA" id="ARBA00022692"/>
    </source>
</evidence>
<dbReference type="CDD" id="cd03250">
    <property type="entry name" value="ABCC_MRP_domain1"/>
    <property type="match status" value="3"/>
</dbReference>
<evidence type="ECO:0000256" key="9">
    <source>
        <dbReference type="ARBA" id="ARBA00022741"/>
    </source>
</evidence>
<dbReference type="PROSITE" id="PS50929">
    <property type="entry name" value="ABC_TM1F"/>
    <property type="match status" value="6"/>
</dbReference>
<dbReference type="InterPro" id="IPR056227">
    <property type="entry name" value="TMD0_ABC"/>
</dbReference>
<feature type="transmembrane region" description="Helical" evidence="17">
    <location>
        <begin position="2417"/>
        <end position="2445"/>
    </location>
</feature>
<protein>
    <recommendedName>
        <fullName evidence="14">ABC-type glutathione-S-conjugate transporter</fullName>
        <ecNumber evidence="14">7.6.2.3</ecNumber>
    </recommendedName>
</protein>
<evidence type="ECO:0000256" key="6">
    <source>
        <dbReference type="ARBA" id="ARBA00022554"/>
    </source>
</evidence>
<feature type="transmembrane region" description="Helical" evidence="17">
    <location>
        <begin position="3180"/>
        <end position="3199"/>
    </location>
</feature>
<dbReference type="PROSITE" id="PS00211">
    <property type="entry name" value="ABC_TRANSPORTER_1"/>
    <property type="match status" value="6"/>
</dbReference>
<evidence type="ECO:0000256" key="2">
    <source>
        <dbReference type="ARBA" id="ARBA00004651"/>
    </source>
</evidence>
<feature type="compositionally biased region" description="Basic and acidic residues" evidence="16">
    <location>
        <begin position="899"/>
        <end position="908"/>
    </location>
</feature>
<feature type="domain" description="ABC transporter" evidence="18">
    <location>
        <begin position="3284"/>
        <end position="3508"/>
    </location>
</feature>
<feature type="transmembrane region" description="Helical" evidence="17">
    <location>
        <begin position="1491"/>
        <end position="1510"/>
    </location>
</feature>
<feature type="domain" description="ABC transporter" evidence="18">
    <location>
        <begin position="2055"/>
        <end position="2266"/>
    </location>
</feature>
<feature type="transmembrane region" description="Helical" evidence="17">
    <location>
        <begin position="3748"/>
        <end position="3776"/>
    </location>
</feature>
<feature type="transmembrane region" description="Helical" evidence="17">
    <location>
        <begin position="3205"/>
        <end position="3225"/>
    </location>
</feature>
<dbReference type="SMART" id="SM00382">
    <property type="entry name" value="AAA"/>
    <property type="match status" value="6"/>
</dbReference>
<feature type="transmembrane region" description="Helical" evidence="17">
    <location>
        <begin position="1076"/>
        <end position="1104"/>
    </location>
</feature>
<dbReference type="GO" id="GO:0005774">
    <property type="term" value="C:vacuolar membrane"/>
    <property type="evidence" value="ECO:0007669"/>
    <property type="project" value="UniProtKB-SubCell"/>
</dbReference>
<feature type="transmembrane region" description="Helical" evidence="17">
    <location>
        <begin position="133"/>
        <end position="153"/>
    </location>
</feature>
<dbReference type="InterPro" id="IPR036640">
    <property type="entry name" value="ABC1_TM_sf"/>
</dbReference>
<feature type="domain" description="ABC transmembrane type-1" evidence="19">
    <location>
        <begin position="948"/>
        <end position="1231"/>
    </location>
</feature>
<dbReference type="PANTHER" id="PTHR24223">
    <property type="entry name" value="ATP-BINDING CASSETTE SUB-FAMILY C"/>
    <property type="match status" value="1"/>
</dbReference>
<dbReference type="NCBIfam" id="NF010167">
    <property type="entry name" value="PRK13648.1"/>
    <property type="match status" value="7"/>
</dbReference>
<evidence type="ECO:0000256" key="16">
    <source>
        <dbReference type="SAM" id="MobiDB-lite"/>
    </source>
</evidence>
<organism evidence="20 21">
    <name type="scientific">Strigamia maritima</name>
    <name type="common">European centipede</name>
    <name type="synonym">Geophilus maritimus</name>
    <dbReference type="NCBI Taxonomy" id="126957"/>
    <lineage>
        <taxon>Eukaryota</taxon>
        <taxon>Metazoa</taxon>
        <taxon>Ecdysozoa</taxon>
        <taxon>Arthropoda</taxon>
        <taxon>Myriapoda</taxon>
        <taxon>Chilopoda</taxon>
        <taxon>Pleurostigmophora</taxon>
        <taxon>Geophilomorpha</taxon>
        <taxon>Linotaeniidae</taxon>
        <taxon>Strigamia</taxon>
    </lineage>
</organism>
<dbReference type="GO" id="GO:0000323">
    <property type="term" value="C:lytic vacuole"/>
    <property type="evidence" value="ECO:0007669"/>
    <property type="project" value="UniProtKB-ARBA"/>
</dbReference>
<feature type="transmembrane region" description="Helical" evidence="17">
    <location>
        <begin position="1743"/>
        <end position="1760"/>
    </location>
</feature>
<dbReference type="Pfam" id="PF00005">
    <property type="entry name" value="ABC_tran"/>
    <property type="match status" value="6"/>
</dbReference>
<feature type="transmembrane region" description="Helical" evidence="17">
    <location>
        <begin position="946"/>
        <end position="971"/>
    </location>
</feature>
<feature type="transmembrane region" description="Helical" evidence="17">
    <location>
        <begin position="394"/>
        <end position="416"/>
    </location>
</feature>
<comment type="similarity">
    <text evidence="3">Belongs to the ABC transporter superfamily. ABCC family. Conjugate transporter (TC 3.A.1.208) subfamily.</text>
</comment>
<feature type="domain" description="ABC transporter" evidence="18">
    <location>
        <begin position="3940"/>
        <end position="4174"/>
    </location>
</feature>
<dbReference type="GO" id="GO:0015431">
    <property type="term" value="F:ABC-type glutathione S-conjugate transporter activity"/>
    <property type="evidence" value="ECO:0007669"/>
    <property type="project" value="UniProtKB-EC"/>
</dbReference>
<dbReference type="Gene3D" id="3.40.50.300">
    <property type="entry name" value="P-loop containing nucleotide triphosphate hydrolases"/>
    <property type="match status" value="6"/>
</dbReference>
<name>T1JBD6_STRMM</name>
<feature type="transmembrane region" description="Helical" evidence="17">
    <location>
        <begin position="321"/>
        <end position="343"/>
    </location>
</feature>
<feature type="domain" description="ABC transporter" evidence="18">
    <location>
        <begin position="2619"/>
        <end position="2853"/>
    </location>
</feature>
<sequence>MAIDKFCGSVFWDEQQTWNTTNPDFSPCFHKTILVWVSCGVLWLFTPLEILYMTKKNENYIPWTPKNVFKLIINFILIILCVCEFTHFFSSELDHKVYAVDLWMPTIKGLTYCLAIILLIFDKKCGIHSSGVLFIFWLISSVTGIFTYRSYIAGYLSIHETTDEFLYTTSVTSFPLVVAQLVLASFSDTVIRRKQDPRACPLQYASFPSLSFFGWFDSLLWKGFRKVLTEKDIWTLDDDYKSKIIHQAFDRIWQQKNKEFDNMTKKKMRFLWMLWEINRFEFCMAFVLKIFADLLTFVSPLMLRQLIDFISNPEEPIWKGYMYTVTMFVASILATTAMHNYFFRLQCIGVRARAAVIAVVYRKSLKMSAAAKRSSTTGEIVNLMSVDAQRVMDVWPFAGYLLTTPLSIGLALYLIYTLLGLSVFGGLSIIILLIPLNLVLVRITSKLQTKLMALKDQRIKLTNEILNGMKILKLYAWEKSFQDQINIIRAKELLLLKKILYLEAVTNFIFQFSPFLIAITTFAAYVLSSPNNILDAAKAFVSINLFDQIRFPLIMVPLIFSLLVQAHTSLKRLDNFMLNEELDFLQVREGTDDNTALLIENGTFSWAVDDGPILRNINLRVAPGNLIAVVGTVGAGKSSLMSAILGEMEKISGKITRKGNLAYVSQQAWIQNATVCDNVLFGKPMNTNFYTKVIEACALKPDFEMLPGGDQTEIGEKGINLSGGQKQRVSLARAVYANTDIYLLDDPLSAVDAHVGKHIFDKVIGPKGELAGKTRILVTHGISYLPYVDCIVVINKGTISEVGSYKELLGKCGAFAEFIMTYLKEEGEIDELEAAELLEMQEGLLPQIENKELSRYRKLSLRISRALSSDEDSQDKITRSASISGRRPSSGRRLSRSKSTKDERHQSIPEISKKDAAVLIGKEQMESGSVGWGIYKYYFKSCGWHFFLIAITLFAFSWTSSVGSNIWLSFWSSDVPNTDGTQNIPLRNLRLGVYSGLGAGQVVFSLVAALILLQGTVRASSLLHSDMLTNILRSPMSFFDTTPLGRILNRFSRDVDVIDSAIPMFVRPLIDSSLQIIGVIAVICWGTPLFLIALIPLSAIYYFIQKVFINTSRQLKRMESVSRSPIFSHFSETLAGLSTIRAYKIQPRFIETSDQGVDYNNGLFYPFLVAKRWLAVRLELVGSLVVFCAALLAVIGRNALEPGTVGLSVSYALSVTLVLTSLVRNWTEVDTNSVSIERLKEYSELANEAPWELLNFKPTSGWPEEGGMTFQKYSTRYREGLDLVLKGITCNIHSGEKIGIVGRTGAGKSSLTLAMFRIIEAAEGSITIDNVNIGKIGLHDLRSRLTIIPQDPVLFFGSLRMNLDPFFKFSDDELWKALEHSHLKDFVSSLPAGLQHGITEGGENLSVGQRQLLCLARALLRKSKVLILDEATAAVDLETDDLIQATIRKEFVECTVITIAHRLNTIMDSNRDVTKVWNTSNPDFPHCFQNMVLVLAPNILLWVLLPLEIMRIKRSNKLDKKFHIPWTCFNIFKNILSAVLMFISIAFLVLNANEFNKGNAFTVDVLSSAVESCTYFLVLILGIVHKKSCIHSSAVLFVYWLLKSFGGIFILTSTMLRALSEHQIDDMLLFTLTIVTVNCTFASMVLNAFADTVISLNNILSSYPEKLASPVSIALYTYFDKLAWTGYKRELKTEDLWALEETYQCYDVYSRFDVLSSREKQRNKKEFTTNVLKIIWKMNKWKFFVAILLKWTSDILDFVGPLMLKQLVNFVSNDEPSWHGYVYVLSIYLAGSLSSICQNNNFHVMQQVGLRARAAVISAIYRKALKMSISAKKTSTVGEIVTLMSVDSQRVMDMWKEIHHVTSLPLIVGIASYLLWGLLGPSALVGVGVLSVMIPINLILAGKLSKLQEQLMKHKDHRTKIINEVLSGVKILKLYAWEMPFFDSINKIRNFELMFLKRVWILNAVTTFLLQLTPSLILMTTFATFVLVDDNNILDATNAFVSLSLFEMIRIPLNIVPTVIALVVQAFVSVKRINKFLAIDEIDVCCNDKIIYDPIEIQNATFSWGVDEESVLHNVFLTVPEGALFAVVGAVGSGKSSMLAAILGEMVKLNGTVNTQNASLRNNILFGKSYNKKKYRKVVEACALVTDFDILPAGDETEIGEKGVNLSGGQRQRVSLARAVYNDAGIYLLDDPLSAVDAHVGKHIFEHVIGPDGLLNEKTRVFVTHGIAYLPYVTSIVVINEGKILENGSYQTLLKKGGGFSEFLMTYLKNEDGLDEVEREELIHHQKELLSEIEDVDVESHLSERIIKAVSLDEIHSSTEESKLRQRRSSRQLSVKNEINAVGKLTQNERMEMGKVETDVYIHYIKSIGICLFIVSLTILGLAWALSVGSNIWLSIWSGDKLNPDGTQNTALRNLRLGVFSALGFGQCVFAFFASIALAYGSVYASKHLHNTMLMRKLYIEVSRQLKRLESVSRSPIYSHFSETITGLTTIRAFHCEEAFLRKLEDKVDYNHVIYYSQLVAKRWLGIRLEVIGQIIVLSAGIFAVTGRDTMDPGLVGLSLSYALTITLLLTLLVRNWTDFETNIVSVERIKQYTELQTEASCETLEDGLSSEWPRNGAVDFKKYSTCYREGMDLVLNQISCNIKGEEKIGIVGRTGAGKSSLTLALFRLIEGTEGVISIDGIDIGKIGLHDLRSRLTIIPQDPVLFCGSLRMNLDPFDKYSDRDIWRALEQSHLKDLVISLQDGLDYDIAEGGENLSVGQRQLVCLARALLRKTKILVLDEATAAIDLETDDLIQATIRKEFADCTVITIAHRLKTIMDNDRVMVLQNGTIIEFDSPVTLLRREDCAFYSMAKDAGLDLNQVWNTTNPDFPHCFQKIVLVSAPDILLWILLPFGIISIKRIFILELVHKRTCIHSSAILFLYWLLKGIGGIIVLRSALLGALSEDYVEDELTFILTVITVNFIFASMILNAFSDTVMSFKNILGFCPKKIASPLSLALYTYFDKLAWTGFKRKLEAEDLWTLEEQYQTYEVYSEFDTLWCKEKQKHKKESVVNIFKIIWKMNKWEVILATFAKWMSDILGFVSPLMLKELINFVSSDEPSWKGYVYAITIYLAATLSSIFQNNHYHRMQQIGIRARAAVISAVYRKALKMSNSAKKTSTVGEIVTLMSVDSQRVMDMWQYIGHATSMPLIVCLALYLLWGLLGPSVLVGVGVIILMIPINLFIAGRTSKLQSQLMRHKDHRTKLMNEILSGVKILKLYAWEMPFINLIDKIRNLELVSLKNEPIMIQDASFSWGDDEESVLHNIFLTVPDGALFAVVGAVGSGKSSMLAAILGEMVKLNGTVNTQGSIAYVSQQAWIQNASLRNNILFGKPYNHQKYQKIINACALVQDFEILPAGDETEIGEKGINLSGGQKQRVSLARAVYNDADIYLLDDPLSAVDAHVGKHIFEHVIGPDGLLNEKTRVFVTHGIAYLPYVTSIMVLGEGNVLEIGSYQTLLKKGGGFSEFLMTYLKNEDDLDEVEMAELLERQEELLSEIEDEDVKRRVSQRITRAMSSDDEAHSTTEESKLRKRQLSRQQSVKTEAKLLQPLGKLTQEEQMEVGKVDMNVYIHYIKSIGLCLFIISFAVLAVAWALSVGSNIWLSIWSGDKPNPDGTQDTDLRDLRLGVYGSLAFGQCVFALVASVALAYGTTFASKHLHNTMLMRVLRSPMTFFDTTPLGRIINRFSRDIDVTDYTIPSFMRAVLDGIFQLLGTIVVISLGNAFFLVVLAPLMIVYYLIQRLYIESSRQLKRLEAVSRSPIYSLFSETVNGLTTIRAFRCEDAFLKKLEDKVDYNHVIYYPILIAKRWLGIRLEAIGQLIVLSAGIFAVTGRDTMDPGLVGLSISYALTITVLLTWLVRNWTEFETNIVSVERMKEYTELETEASWKIPGLDLSSEWPQTGAVDFKKYSTCYREGLDLVLKQISCNIRSEEKVGIVGRTGAGKSSLTLALFRLIERTEGVISIDGIDIGKIGLHDLRSRLTIIPQDPVLFCGSLRMNLDPFDKYSDTDIWRALEHSHLKDFVTSLPAALNHEISEGGENLSVGQRQLVCLARALLRKTKVLILDEATAAIDLETDDLIQATIRKEFADCTIITIAHRLNTIMDSDRVMVLQNGTIVEFDSPFNAFFGDKSIGVPYSVDFKCLDLIPLVGSLLISSCDDAALLHNLRKHRVDELLTLHIPDDDSPEKWQVVMFGLHYSRWQFFKIKVSFQDVDAINMASLCFSTGSQLQELKRQWLKREKVDVDDECDVEDETVRFIELTPNNLSKIEKGILKNVPRPISEKEKWSDELSQSDNLEVMS</sequence>
<accession>T1JBD6</accession>
<dbReference type="Pfam" id="PF00664">
    <property type="entry name" value="ABC_membrane"/>
    <property type="match status" value="6"/>
</dbReference>
<feature type="domain" description="ABC transporter" evidence="18">
    <location>
        <begin position="1268"/>
        <end position="1522"/>
    </location>
</feature>
<dbReference type="HOGENOM" id="CLU_223774_0_0_1"/>
<dbReference type="NCBIfam" id="TIGR00957">
    <property type="entry name" value="MRP_assoc_pro"/>
    <property type="match status" value="1"/>
</dbReference>
<feature type="transmembrane region" description="Helical" evidence="17">
    <location>
        <begin position="71"/>
        <end position="90"/>
    </location>
</feature>
<feature type="domain" description="ABC transmembrane type-1" evidence="19">
    <location>
        <begin position="285"/>
        <end position="565"/>
    </location>
</feature>
<feature type="transmembrane region" description="Helical" evidence="17">
    <location>
        <begin position="3846"/>
        <end position="3868"/>
    </location>
</feature>
<feature type="transmembrane region" description="Helical" evidence="17">
    <location>
        <begin position="2555"/>
        <end position="2574"/>
    </location>
</feature>
<dbReference type="EMBL" id="JH432010">
    <property type="status" value="NOT_ANNOTATED_CDS"/>
    <property type="molecule type" value="Genomic_DNA"/>
</dbReference>
<feature type="compositionally biased region" description="Basic and acidic residues" evidence="16">
    <location>
        <begin position="3556"/>
        <end position="3566"/>
    </location>
</feature>
<keyword evidence="21" id="KW-1185">Reference proteome</keyword>
<feature type="transmembrane region" description="Helical" evidence="17">
    <location>
        <begin position="165"/>
        <end position="186"/>
    </location>
</feature>
<evidence type="ECO:0000256" key="3">
    <source>
        <dbReference type="ARBA" id="ARBA00009726"/>
    </source>
</evidence>
<dbReference type="FunFam" id="3.40.50.300:FF:000997">
    <property type="entry name" value="Multidrug resistance-associated protein 1"/>
    <property type="match status" value="1"/>
</dbReference>
<dbReference type="FunFam" id="3.40.50.300:FF:000074">
    <property type="entry name" value="Multidrug resistance-associated protein 5 isoform 1"/>
    <property type="match status" value="3"/>
</dbReference>
<feature type="domain" description="ABC transmembrane type-1" evidence="19">
    <location>
        <begin position="3067"/>
        <end position="3273"/>
    </location>
</feature>
<evidence type="ECO:0000256" key="13">
    <source>
        <dbReference type="ARBA" id="ARBA00023136"/>
    </source>
</evidence>
<evidence type="ECO:0000256" key="5">
    <source>
        <dbReference type="ARBA" id="ARBA00022475"/>
    </source>
</evidence>
<dbReference type="CDD" id="cd18603">
    <property type="entry name" value="ABC_6TM_MRP1_2_3_6_D2_like"/>
    <property type="match status" value="2"/>
</dbReference>
<dbReference type="FunFam" id="1.20.1560.10:FF:000001">
    <property type="entry name" value="ATP-binding cassette subfamily C member 1"/>
    <property type="match status" value="2"/>
</dbReference>
<feature type="compositionally biased region" description="Low complexity" evidence="16">
    <location>
        <begin position="879"/>
        <end position="888"/>
    </location>
</feature>
<evidence type="ECO:0000256" key="12">
    <source>
        <dbReference type="ARBA" id="ARBA00022989"/>
    </source>
</evidence>
<reference evidence="21" key="1">
    <citation type="submission" date="2011-05" db="EMBL/GenBank/DDBJ databases">
        <authorList>
            <person name="Richards S.R."/>
            <person name="Qu J."/>
            <person name="Jiang H."/>
            <person name="Jhangiani S.N."/>
            <person name="Agravi P."/>
            <person name="Goodspeed R."/>
            <person name="Gross S."/>
            <person name="Mandapat C."/>
            <person name="Jackson L."/>
            <person name="Mathew T."/>
            <person name="Pu L."/>
            <person name="Thornton R."/>
            <person name="Saada N."/>
            <person name="Wilczek-Boney K.B."/>
            <person name="Lee S."/>
            <person name="Kovar C."/>
            <person name="Wu Y."/>
            <person name="Scherer S.E."/>
            <person name="Worley K.C."/>
            <person name="Muzny D.M."/>
            <person name="Gibbs R."/>
        </authorList>
    </citation>
    <scope>NUCLEOTIDE SEQUENCE</scope>
    <source>
        <strain evidence="21">Brora</strain>
    </source>
</reference>
<dbReference type="InterPro" id="IPR003593">
    <property type="entry name" value="AAA+_ATPase"/>
</dbReference>
<keyword evidence="10" id="KW-0067">ATP-binding</keyword>
<dbReference type="InterPro" id="IPR003439">
    <property type="entry name" value="ABC_transporter-like_ATP-bd"/>
</dbReference>
<feature type="domain" description="ABC transmembrane type-1" evidence="19">
    <location>
        <begin position="3620"/>
        <end position="3903"/>
    </location>
</feature>
<evidence type="ECO:0000256" key="14">
    <source>
        <dbReference type="ARBA" id="ARBA00024220"/>
    </source>
</evidence>
<feature type="transmembrane region" description="Helical" evidence="17">
    <location>
        <begin position="1565"/>
        <end position="1584"/>
    </location>
</feature>
<feature type="transmembrane region" description="Helical" evidence="17">
    <location>
        <begin position="1780"/>
        <end position="1797"/>
    </location>
</feature>
<feature type="transmembrane region" description="Helical" evidence="17">
    <location>
        <begin position="3875"/>
        <end position="3895"/>
    </location>
</feature>
<feature type="domain" description="ABC transporter" evidence="18">
    <location>
        <begin position="597"/>
        <end position="821"/>
    </location>
</feature>
<dbReference type="CDD" id="cd18595">
    <property type="entry name" value="ABC_6TM_MRP1_2_3_6_D1_like"/>
    <property type="match status" value="3"/>
</dbReference>